<comment type="caution">
    <text evidence="1">The sequence shown here is derived from an EMBL/GenBank/DDBJ whole genome shotgun (WGS) entry which is preliminary data.</text>
</comment>
<dbReference type="Proteomes" id="UP001352263">
    <property type="component" value="Unassembled WGS sequence"/>
</dbReference>
<sequence length="111" mass="11943">MKTIVPGGYGNFGERICRALAQRPGFELVVSGRDAQRAARRSWHIAAGNNHGPEIPCMAAILLAERIAGGSLAASGAHVAMGWLALPDFMPEFERWGMKTHIAHERHADGA</sequence>
<gene>
    <name evidence="1" type="ORF">RY831_11450</name>
</gene>
<dbReference type="InterPro" id="IPR036291">
    <property type="entry name" value="NAD(P)-bd_dom_sf"/>
</dbReference>
<name>A0ABU6J8L4_9BURK</name>
<proteinExistence type="predicted"/>
<dbReference type="SUPFAM" id="SSF51735">
    <property type="entry name" value="NAD(P)-binding Rossmann-fold domains"/>
    <property type="match status" value="1"/>
</dbReference>
<reference evidence="1 2" key="1">
    <citation type="submission" date="2023-10" db="EMBL/GenBank/DDBJ databases">
        <title>Noviherbaspirillum sp. CPCC 100848 genome assembly.</title>
        <authorList>
            <person name="Li X.Y."/>
            <person name="Fang X.M."/>
        </authorList>
    </citation>
    <scope>NUCLEOTIDE SEQUENCE [LARGE SCALE GENOMIC DNA]</scope>
    <source>
        <strain evidence="1 2">CPCC 100848</strain>
    </source>
</reference>
<dbReference type="RefSeq" id="WP_326506480.1">
    <property type="nucleotide sequence ID" value="NZ_JAWIIV010000008.1"/>
</dbReference>
<evidence type="ECO:0000313" key="2">
    <source>
        <dbReference type="Proteomes" id="UP001352263"/>
    </source>
</evidence>
<evidence type="ECO:0000313" key="1">
    <source>
        <dbReference type="EMBL" id="MEC4719766.1"/>
    </source>
</evidence>
<protein>
    <recommendedName>
        <fullName evidence="3">Saccharopine dehydrogenase NADP binding domain-containing protein</fullName>
    </recommendedName>
</protein>
<dbReference type="EMBL" id="JAWIIV010000008">
    <property type="protein sequence ID" value="MEC4719766.1"/>
    <property type="molecule type" value="Genomic_DNA"/>
</dbReference>
<accession>A0ABU6J8L4</accession>
<evidence type="ECO:0008006" key="3">
    <source>
        <dbReference type="Google" id="ProtNLM"/>
    </source>
</evidence>
<organism evidence="1 2">
    <name type="scientific">Noviherbaspirillum album</name>
    <dbReference type="NCBI Taxonomy" id="3080276"/>
    <lineage>
        <taxon>Bacteria</taxon>
        <taxon>Pseudomonadati</taxon>
        <taxon>Pseudomonadota</taxon>
        <taxon>Betaproteobacteria</taxon>
        <taxon>Burkholderiales</taxon>
        <taxon>Oxalobacteraceae</taxon>
        <taxon>Noviherbaspirillum</taxon>
    </lineage>
</organism>
<keyword evidence="2" id="KW-1185">Reference proteome</keyword>